<dbReference type="GO" id="GO:0005764">
    <property type="term" value="C:lysosome"/>
    <property type="evidence" value="ECO:0007669"/>
    <property type="project" value="TreeGrafter"/>
</dbReference>
<feature type="domain" description="Peptidase A1" evidence="2">
    <location>
        <begin position="14"/>
        <end position="111"/>
    </location>
</feature>
<dbReference type="EMBL" id="KN726238">
    <property type="protein sequence ID" value="KIH69018.1"/>
    <property type="molecule type" value="Genomic_DNA"/>
</dbReference>
<evidence type="ECO:0000256" key="1">
    <source>
        <dbReference type="ARBA" id="ARBA00007447"/>
    </source>
</evidence>
<protein>
    <recommendedName>
        <fullName evidence="2">Peptidase A1 domain-containing protein</fullName>
    </recommendedName>
</protein>
<name>A0A0C2DGB8_9BILA</name>
<evidence type="ECO:0000313" key="3">
    <source>
        <dbReference type="EMBL" id="KIH69018.1"/>
    </source>
</evidence>
<dbReference type="Pfam" id="PF00026">
    <property type="entry name" value="Asp"/>
    <property type="match status" value="1"/>
</dbReference>
<organism evidence="3 4">
    <name type="scientific">Ancylostoma duodenale</name>
    <dbReference type="NCBI Taxonomy" id="51022"/>
    <lineage>
        <taxon>Eukaryota</taxon>
        <taxon>Metazoa</taxon>
        <taxon>Ecdysozoa</taxon>
        <taxon>Nematoda</taxon>
        <taxon>Chromadorea</taxon>
        <taxon>Rhabditida</taxon>
        <taxon>Rhabditina</taxon>
        <taxon>Rhabditomorpha</taxon>
        <taxon>Strongyloidea</taxon>
        <taxon>Ancylostomatidae</taxon>
        <taxon>Ancylostomatinae</taxon>
        <taxon>Ancylostoma</taxon>
    </lineage>
</organism>
<sequence length="111" mass="12851">MDCVKINDYYDMEYLGNVTIGTPDQTFQVVLDTGSSNFWIPDYTCAADKPEVCEHSICDAGKHFEITIRTILYASEVNEKYYEKVERYRTATTTVERTKRAFELIVINTSR</sequence>
<dbReference type="PANTHER" id="PTHR47966">
    <property type="entry name" value="BETA-SITE APP-CLEAVING ENZYME, ISOFORM A-RELATED"/>
    <property type="match status" value="1"/>
</dbReference>
<dbReference type="InterPro" id="IPR021109">
    <property type="entry name" value="Peptidase_aspartic_dom_sf"/>
</dbReference>
<dbReference type="SUPFAM" id="SSF50630">
    <property type="entry name" value="Acid proteases"/>
    <property type="match status" value="1"/>
</dbReference>
<dbReference type="Proteomes" id="UP000054047">
    <property type="component" value="Unassembled WGS sequence"/>
</dbReference>
<accession>A0A0C2DGB8</accession>
<dbReference type="PANTHER" id="PTHR47966:SF45">
    <property type="entry name" value="PEPTIDASE A1 DOMAIN-CONTAINING PROTEIN"/>
    <property type="match status" value="1"/>
</dbReference>
<dbReference type="GO" id="GO:0006508">
    <property type="term" value="P:proteolysis"/>
    <property type="evidence" value="ECO:0007669"/>
    <property type="project" value="InterPro"/>
</dbReference>
<dbReference type="InterPro" id="IPR033121">
    <property type="entry name" value="PEPTIDASE_A1"/>
</dbReference>
<dbReference type="InterPro" id="IPR001969">
    <property type="entry name" value="Aspartic_peptidase_AS"/>
</dbReference>
<dbReference type="AlphaFoldDB" id="A0A0C2DGB8"/>
<gene>
    <name evidence="3" type="ORF">ANCDUO_00644</name>
</gene>
<reference evidence="3 4" key="1">
    <citation type="submission" date="2013-12" db="EMBL/GenBank/DDBJ databases">
        <title>Draft genome of the parsitic nematode Ancylostoma duodenale.</title>
        <authorList>
            <person name="Mitreva M."/>
        </authorList>
    </citation>
    <scope>NUCLEOTIDE SEQUENCE [LARGE SCALE GENOMIC DNA]</scope>
    <source>
        <strain evidence="3 4">Zhejiang</strain>
    </source>
</reference>
<proteinExistence type="inferred from homology"/>
<dbReference type="GO" id="GO:0004190">
    <property type="term" value="F:aspartic-type endopeptidase activity"/>
    <property type="evidence" value="ECO:0007669"/>
    <property type="project" value="InterPro"/>
</dbReference>
<evidence type="ECO:0000259" key="2">
    <source>
        <dbReference type="PROSITE" id="PS51767"/>
    </source>
</evidence>
<comment type="similarity">
    <text evidence="1">Belongs to the peptidase A1 family.</text>
</comment>
<evidence type="ECO:0000313" key="4">
    <source>
        <dbReference type="Proteomes" id="UP000054047"/>
    </source>
</evidence>
<dbReference type="PROSITE" id="PS00141">
    <property type="entry name" value="ASP_PROTEASE"/>
    <property type="match status" value="1"/>
</dbReference>
<dbReference type="InterPro" id="IPR001461">
    <property type="entry name" value="Aspartic_peptidase_A1"/>
</dbReference>
<dbReference type="OrthoDB" id="5874963at2759"/>
<keyword evidence="4" id="KW-1185">Reference proteome</keyword>
<dbReference type="PROSITE" id="PS51767">
    <property type="entry name" value="PEPTIDASE_A1"/>
    <property type="match status" value="1"/>
</dbReference>
<dbReference type="Gene3D" id="2.40.70.10">
    <property type="entry name" value="Acid Proteases"/>
    <property type="match status" value="2"/>
</dbReference>